<keyword evidence="3" id="KW-1185">Reference proteome</keyword>
<dbReference type="AlphaFoldDB" id="A0AAD1MRV8"/>
<dbReference type="RefSeq" id="WP_134052736.1">
    <property type="nucleotide sequence ID" value="NZ_AP022586.1"/>
</dbReference>
<name>A0AAD1MRV8_9MYCO</name>
<reference evidence="2 3" key="1">
    <citation type="journal article" date="2019" name="Emerg. Microbes Infect.">
        <title>Comprehensive subspecies identification of 175 nontuberculous mycobacteria species based on 7547 genomic profiles.</title>
        <authorList>
            <person name="Matsumoto Y."/>
            <person name="Kinjo T."/>
            <person name="Motooka D."/>
            <person name="Nabeya D."/>
            <person name="Jung N."/>
            <person name="Uechi K."/>
            <person name="Horii T."/>
            <person name="Iida T."/>
            <person name="Fujita J."/>
            <person name="Nakamura S."/>
        </authorList>
    </citation>
    <scope>NUCLEOTIDE SEQUENCE [LARGE SCALE GENOMIC DNA]</scope>
    <source>
        <strain evidence="2 3">JCM 17423</strain>
    </source>
</reference>
<feature type="transmembrane region" description="Helical" evidence="1">
    <location>
        <begin position="112"/>
        <end position="131"/>
    </location>
</feature>
<evidence type="ECO:0000256" key="1">
    <source>
        <dbReference type="SAM" id="Phobius"/>
    </source>
</evidence>
<evidence type="ECO:0008006" key="4">
    <source>
        <dbReference type="Google" id="ProtNLM"/>
    </source>
</evidence>
<dbReference type="EMBL" id="AP022586">
    <property type="protein sequence ID" value="BBY16634.1"/>
    <property type="molecule type" value="Genomic_DNA"/>
</dbReference>
<keyword evidence="1" id="KW-0472">Membrane</keyword>
<organism evidence="2 3">
    <name type="scientific">Mycolicibacterium litorale</name>
    <dbReference type="NCBI Taxonomy" id="758802"/>
    <lineage>
        <taxon>Bacteria</taxon>
        <taxon>Bacillati</taxon>
        <taxon>Actinomycetota</taxon>
        <taxon>Actinomycetes</taxon>
        <taxon>Mycobacteriales</taxon>
        <taxon>Mycobacteriaceae</taxon>
        <taxon>Mycolicibacterium</taxon>
    </lineage>
</organism>
<dbReference type="Proteomes" id="UP000466607">
    <property type="component" value="Chromosome"/>
</dbReference>
<feature type="transmembrane region" description="Helical" evidence="1">
    <location>
        <begin position="67"/>
        <end position="92"/>
    </location>
</feature>
<evidence type="ECO:0000313" key="3">
    <source>
        <dbReference type="Proteomes" id="UP000466607"/>
    </source>
</evidence>
<proteinExistence type="predicted"/>
<keyword evidence="1" id="KW-1133">Transmembrane helix</keyword>
<keyword evidence="1" id="KW-0812">Transmembrane</keyword>
<gene>
    <name evidence="2" type="ORF">MLIT_22260</name>
</gene>
<sequence>MMTIPASASTSRRVQGVMGALMLGVGIVGTIAPNRLSGTSASEPGSRSTDTVAERHHLTQMYSMREAALGAILVSGAGAKSVLAATIGLTAVEVATALRSPALDARTRTTTALSASLFGVVAAYALTGAGAQNEH</sequence>
<evidence type="ECO:0000313" key="2">
    <source>
        <dbReference type="EMBL" id="BBY16634.1"/>
    </source>
</evidence>
<protein>
    <recommendedName>
        <fullName evidence="4">DUF4267 domain-containing protein</fullName>
    </recommendedName>
</protein>
<accession>A0AAD1MRV8</accession>